<feature type="domain" description="Bacterial Ig" evidence="3">
    <location>
        <begin position="196"/>
        <end position="269"/>
    </location>
</feature>
<dbReference type="RefSeq" id="WP_057733984.1">
    <property type="nucleotide sequence ID" value="NZ_BJZK01000006.1"/>
</dbReference>
<evidence type="ECO:0000256" key="2">
    <source>
        <dbReference type="SAM" id="SignalP"/>
    </source>
</evidence>
<comment type="caution">
    <text evidence="4">The sequence shown here is derived from an EMBL/GenBank/DDBJ whole genome shotgun (WGS) entry which is preliminary data.</text>
</comment>
<organism evidence="4 5">
    <name type="scientific">Levilactobacillus zymae</name>
    <dbReference type="NCBI Taxonomy" id="267363"/>
    <lineage>
        <taxon>Bacteria</taxon>
        <taxon>Bacillati</taxon>
        <taxon>Bacillota</taxon>
        <taxon>Bacilli</taxon>
        <taxon>Lactobacillales</taxon>
        <taxon>Lactobacillaceae</taxon>
        <taxon>Levilactobacillus</taxon>
    </lineage>
</organism>
<sequence length="397" mass="42165">MRVKWVKVGLLSLLAAIIMFLNVSAVKPAQASTLADGEYTIPATLVQANGSTSSAAKFFANTAQVTVTGDQAQVSLAMQNHAEMFIKAATVAGQSAVSGSALTFNVTPATTTVPVTFNLQIPQLGAKTESASITLDWQTVPVVTPAETTTDSSTTTSATSDSATSSVTSAVGPTTTPTATKTTTAKSVKTVTQPRLTVKTVTNRTKTVTGLTSQGAKVVVKRHGTKLGSSTANQAGKYAVKLTKAQKAKTKLTITTTKAKISTTKTVTVRKAAVKKTVKKAKKPAKQAPKTPTGTWKATGTKGYTQVWTFTQKTGLTQKVYRHGKAVKTRVAYATYHVTPKTTTFWKVTYAPRKAKKQTLYLRFTTAKQFKLVNAQNHVIKAAATPAPATTWTFNRR</sequence>
<reference evidence="4 5" key="1">
    <citation type="submission" date="2019-07" db="EMBL/GenBank/DDBJ databases">
        <title>Whole genome shotgun sequence of Lactobacillus zymae NBRC 107157.</title>
        <authorList>
            <person name="Hosoyama A."/>
            <person name="Uohara A."/>
            <person name="Ohji S."/>
            <person name="Ichikawa N."/>
        </authorList>
    </citation>
    <scope>NUCLEOTIDE SEQUENCE [LARGE SCALE GENOMIC DNA]</scope>
    <source>
        <strain evidence="4 5">NBRC 107157</strain>
    </source>
</reference>
<proteinExistence type="predicted"/>
<dbReference type="Proteomes" id="UP000321794">
    <property type="component" value="Unassembled WGS sequence"/>
</dbReference>
<dbReference type="InterPro" id="IPR037250">
    <property type="entry name" value="NEAT_dom_sf"/>
</dbReference>
<evidence type="ECO:0000259" key="3">
    <source>
        <dbReference type="Pfam" id="PF17936"/>
    </source>
</evidence>
<keyword evidence="5" id="KW-1185">Reference proteome</keyword>
<keyword evidence="2" id="KW-0732">Signal</keyword>
<accession>A0ABQ0X1F7</accession>
<evidence type="ECO:0000256" key="1">
    <source>
        <dbReference type="SAM" id="MobiDB-lite"/>
    </source>
</evidence>
<name>A0ABQ0X1F7_9LACO</name>
<dbReference type="InterPro" id="IPR041498">
    <property type="entry name" value="Big_6"/>
</dbReference>
<evidence type="ECO:0000313" key="4">
    <source>
        <dbReference type="EMBL" id="GEO71613.1"/>
    </source>
</evidence>
<protein>
    <recommendedName>
        <fullName evidence="3">Bacterial Ig domain-containing protein</fullName>
    </recommendedName>
</protein>
<dbReference type="Gene3D" id="2.60.40.1850">
    <property type="match status" value="1"/>
</dbReference>
<feature type="signal peptide" evidence="2">
    <location>
        <begin position="1"/>
        <end position="31"/>
    </location>
</feature>
<dbReference type="Pfam" id="PF17936">
    <property type="entry name" value="Big_6"/>
    <property type="match status" value="1"/>
</dbReference>
<gene>
    <name evidence="4" type="ORF">LZY01_07810</name>
</gene>
<feature type="region of interest" description="Disordered" evidence="1">
    <location>
        <begin position="145"/>
        <end position="187"/>
    </location>
</feature>
<dbReference type="InterPro" id="IPR013783">
    <property type="entry name" value="Ig-like_fold"/>
</dbReference>
<feature type="chain" id="PRO_5045393918" description="Bacterial Ig domain-containing protein" evidence="2">
    <location>
        <begin position="32"/>
        <end position="397"/>
    </location>
</feature>
<evidence type="ECO:0000313" key="5">
    <source>
        <dbReference type="Proteomes" id="UP000321794"/>
    </source>
</evidence>
<dbReference type="EMBL" id="BJZK01000006">
    <property type="protein sequence ID" value="GEO71613.1"/>
    <property type="molecule type" value="Genomic_DNA"/>
</dbReference>
<dbReference type="Gene3D" id="2.60.40.10">
    <property type="entry name" value="Immunoglobulins"/>
    <property type="match status" value="1"/>
</dbReference>